<dbReference type="GO" id="GO:0046474">
    <property type="term" value="P:glycerophospholipid biosynthetic process"/>
    <property type="evidence" value="ECO:0007669"/>
    <property type="project" value="TreeGrafter"/>
</dbReference>
<gene>
    <name evidence="12" type="ORF">S03H2_13203</name>
</gene>
<accession>X1G2A5</accession>
<feature type="transmembrane region" description="Helical" evidence="11">
    <location>
        <begin position="147"/>
        <end position="165"/>
    </location>
</feature>
<evidence type="ECO:0000256" key="5">
    <source>
        <dbReference type="ARBA" id="ARBA00022692"/>
    </source>
</evidence>
<keyword evidence="8 11" id="KW-0472">Membrane</keyword>
<dbReference type="GO" id="GO:0008444">
    <property type="term" value="F:CDP-diacylglycerol-glycerol-3-phosphate 3-phosphatidyltransferase activity"/>
    <property type="evidence" value="ECO:0007669"/>
    <property type="project" value="InterPro"/>
</dbReference>
<feature type="transmembrane region" description="Helical" evidence="11">
    <location>
        <begin position="75"/>
        <end position="96"/>
    </location>
</feature>
<comment type="caution">
    <text evidence="12">The sequence shown here is derived from an EMBL/GenBank/DDBJ whole genome shotgun (WGS) entry which is preliminary data.</text>
</comment>
<feature type="transmembrane region" description="Helical" evidence="11">
    <location>
        <begin position="7"/>
        <end position="27"/>
    </location>
</feature>
<name>X1G2A5_9ZZZZ</name>
<protein>
    <recommendedName>
        <fullName evidence="13">CDP-diacylglycerol--glycerol-3-phosphate 3-phosphatidyltransferase</fullName>
    </recommendedName>
</protein>
<keyword evidence="9" id="KW-0594">Phospholipid biosynthesis</keyword>
<proteinExistence type="inferred from homology"/>
<evidence type="ECO:0000313" key="12">
    <source>
        <dbReference type="EMBL" id="GAH35719.1"/>
    </source>
</evidence>
<keyword evidence="5 11" id="KW-0812">Transmembrane</keyword>
<feature type="transmembrane region" description="Helical" evidence="11">
    <location>
        <begin position="33"/>
        <end position="54"/>
    </location>
</feature>
<dbReference type="PANTHER" id="PTHR14269">
    <property type="entry name" value="CDP-DIACYLGLYCEROL--GLYCEROL-3-PHOSPHATE 3-PHOSPHATIDYLTRANSFERASE-RELATED"/>
    <property type="match status" value="1"/>
</dbReference>
<dbReference type="GO" id="GO:0016020">
    <property type="term" value="C:membrane"/>
    <property type="evidence" value="ECO:0007669"/>
    <property type="project" value="UniProtKB-SubCell"/>
</dbReference>
<keyword evidence="7" id="KW-0443">Lipid metabolism</keyword>
<evidence type="ECO:0000256" key="6">
    <source>
        <dbReference type="ARBA" id="ARBA00022989"/>
    </source>
</evidence>
<dbReference type="PANTHER" id="PTHR14269:SF62">
    <property type="entry name" value="CDP-DIACYLGLYCEROL--GLYCEROL-3-PHOSPHATE 3-PHOSPHATIDYLTRANSFERASE 1, CHLOROPLASTIC"/>
    <property type="match status" value="1"/>
</dbReference>
<evidence type="ECO:0000256" key="2">
    <source>
        <dbReference type="ARBA" id="ARBA00010441"/>
    </source>
</evidence>
<dbReference type="Gene3D" id="1.20.120.1760">
    <property type="match status" value="1"/>
</dbReference>
<keyword evidence="10" id="KW-1208">Phospholipid metabolism</keyword>
<dbReference type="PROSITE" id="PS00379">
    <property type="entry name" value="CDP_ALCOHOL_P_TRANSF"/>
    <property type="match status" value="1"/>
</dbReference>
<dbReference type="PIRSF" id="PIRSF000847">
    <property type="entry name" value="Phos_ph_gly_syn"/>
    <property type="match status" value="1"/>
</dbReference>
<evidence type="ECO:0000256" key="1">
    <source>
        <dbReference type="ARBA" id="ARBA00004141"/>
    </source>
</evidence>
<feature type="transmembrane region" description="Helical" evidence="11">
    <location>
        <begin position="108"/>
        <end position="126"/>
    </location>
</feature>
<evidence type="ECO:0000256" key="11">
    <source>
        <dbReference type="SAM" id="Phobius"/>
    </source>
</evidence>
<evidence type="ECO:0008006" key="13">
    <source>
        <dbReference type="Google" id="ProtNLM"/>
    </source>
</evidence>
<evidence type="ECO:0000256" key="3">
    <source>
        <dbReference type="ARBA" id="ARBA00022516"/>
    </source>
</evidence>
<evidence type="ECO:0000256" key="8">
    <source>
        <dbReference type="ARBA" id="ARBA00023136"/>
    </source>
</evidence>
<dbReference type="InterPro" id="IPR043130">
    <property type="entry name" value="CDP-OH_PTrfase_TM_dom"/>
</dbReference>
<evidence type="ECO:0000256" key="4">
    <source>
        <dbReference type="ARBA" id="ARBA00022679"/>
    </source>
</evidence>
<evidence type="ECO:0000256" key="7">
    <source>
        <dbReference type="ARBA" id="ARBA00023098"/>
    </source>
</evidence>
<dbReference type="AlphaFoldDB" id="X1G2A5"/>
<dbReference type="InterPro" id="IPR000462">
    <property type="entry name" value="CDP-OH_P_trans"/>
</dbReference>
<reference evidence="12" key="1">
    <citation type="journal article" date="2014" name="Front. Microbiol.">
        <title>High frequency of phylogenetically diverse reductive dehalogenase-homologous genes in deep subseafloor sedimentary metagenomes.</title>
        <authorList>
            <person name="Kawai M."/>
            <person name="Futagami T."/>
            <person name="Toyoda A."/>
            <person name="Takaki Y."/>
            <person name="Nishi S."/>
            <person name="Hori S."/>
            <person name="Arai W."/>
            <person name="Tsubouchi T."/>
            <person name="Morono Y."/>
            <person name="Uchiyama I."/>
            <person name="Ito T."/>
            <person name="Fujiyama A."/>
            <person name="Inagaki F."/>
            <person name="Takami H."/>
        </authorList>
    </citation>
    <scope>NUCLEOTIDE SEQUENCE</scope>
    <source>
        <strain evidence="12">Expedition CK06-06</strain>
    </source>
</reference>
<dbReference type="InterPro" id="IPR050324">
    <property type="entry name" value="CDP-alcohol_PTase-I"/>
</dbReference>
<keyword evidence="6 11" id="KW-1133">Transmembrane helix</keyword>
<dbReference type="InterPro" id="IPR048254">
    <property type="entry name" value="CDP_ALCOHOL_P_TRANSF_CS"/>
</dbReference>
<dbReference type="InterPro" id="IPR004570">
    <property type="entry name" value="Phosphatidylglycerol_P_synth"/>
</dbReference>
<evidence type="ECO:0000256" key="9">
    <source>
        <dbReference type="ARBA" id="ARBA00023209"/>
    </source>
</evidence>
<comment type="subcellular location">
    <subcellularLocation>
        <location evidence="1">Membrane</location>
        <topology evidence="1">Multi-pass membrane protein</topology>
    </subcellularLocation>
</comment>
<dbReference type="EMBL" id="BARU01006702">
    <property type="protein sequence ID" value="GAH35719.1"/>
    <property type="molecule type" value="Genomic_DNA"/>
</dbReference>
<dbReference type="Pfam" id="PF01066">
    <property type="entry name" value="CDP-OH_P_transf"/>
    <property type="match status" value="1"/>
</dbReference>
<feature type="transmembrane region" description="Helical" evidence="11">
    <location>
        <begin position="180"/>
        <end position="197"/>
    </location>
</feature>
<keyword evidence="4" id="KW-0808">Transferase</keyword>
<sequence>MSRYIPNLLTVGRFFMAIGFFVVLAFYDAEEAAGWPVLDIATVIFLVAVCTDMVDGYLARRLGHVTAFGRIADPFVDKIIICGALAYFIGGQFARVGEGGAAENLTGWAPWMVVVVLARELLVTGMRSFSESHKVPFAATLSGKVKMFIQCVAVTWVLVYVGHYAGGANPPAWMVVGRDISIWAATLFTALSGLVYIKRGYHLLRMVPG</sequence>
<comment type="similarity">
    <text evidence="2">Belongs to the CDP-alcohol phosphatidyltransferase class-I family.</text>
</comment>
<dbReference type="NCBIfam" id="TIGR00560">
    <property type="entry name" value="pgsA"/>
    <property type="match status" value="1"/>
</dbReference>
<keyword evidence="3" id="KW-0444">Lipid biosynthesis</keyword>
<organism evidence="12">
    <name type="scientific">marine sediment metagenome</name>
    <dbReference type="NCBI Taxonomy" id="412755"/>
    <lineage>
        <taxon>unclassified sequences</taxon>
        <taxon>metagenomes</taxon>
        <taxon>ecological metagenomes</taxon>
    </lineage>
</organism>
<evidence type="ECO:0000256" key="10">
    <source>
        <dbReference type="ARBA" id="ARBA00023264"/>
    </source>
</evidence>